<evidence type="ECO:0000313" key="1">
    <source>
        <dbReference type="EMBL" id="MBD3862312.1"/>
    </source>
</evidence>
<proteinExistence type="predicted"/>
<accession>A0ABR8LVR9</accession>
<sequence length="251" mass="29756">MSKLDLHKLYTELSFKTWNNLVFFVPNIFYELETLDDNSKEMLKNTFDQKLLIVGEPMNIYEYDFDTDGTKYMNQMTNLGKIIFDLLQLKSQLNEFEFSYLLDQYYVQAECCLSVTNWIKNNSNQIQNLDNKVSGIFNIQFNTYRKHFEDFIKQFYPNPELMPEDRLNVLQLIKTNFKNIKSNIDVPISEEISGLNTKNEHPINNSAFFDNLLEQTTKYKTRKTELPKQKVLITEQQAEKAILSQIFNIQE</sequence>
<dbReference type="RefSeq" id="WP_191100885.1">
    <property type="nucleotide sequence ID" value="NZ_JACXXH010000001.1"/>
</dbReference>
<keyword evidence="2" id="KW-1185">Reference proteome</keyword>
<comment type="caution">
    <text evidence="1">The sequence shown here is derived from an EMBL/GenBank/DDBJ whole genome shotgun (WGS) entry which is preliminary data.</text>
</comment>
<protein>
    <submittedName>
        <fullName evidence="1">Uncharacterized protein</fullName>
    </submittedName>
</protein>
<reference evidence="1 2" key="1">
    <citation type="submission" date="2020-09" db="EMBL/GenBank/DDBJ databases">
        <title>Bacillus nautilus sp. nov., Chryseoglobus crepusculi sp. nov, and Psychrobacter noctis sp. nov., isolated from deep-sea sponges from the equatorial Atlantic.</title>
        <authorList>
            <person name="Stennett H.L."/>
            <person name="Williams S.E."/>
        </authorList>
    </citation>
    <scope>NUCLEOTIDE SEQUENCE [LARGE SCALE GENOMIC DNA]</scope>
    <source>
        <strain evidence="1 2">28M-24</strain>
    </source>
</reference>
<name>A0ABR8LVR9_9FLAO</name>
<gene>
    <name evidence="1" type="ORF">IEG06_02535</name>
</gene>
<dbReference type="EMBL" id="JACXXH010000001">
    <property type="protein sequence ID" value="MBD3862312.1"/>
    <property type="molecule type" value="Genomic_DNA"/>
</dbReference>
<dbReference type="Proteomes" id="UP000627521">
    <property type="component" value="Unassembled WGS sequence"/>
</dbReference>
<organism evidence="1 2">
    <name type="scientific">Olleya marilimosa</name>
    <dbReference type="NCBI Taxonomy" id="272164"/>
    <lineage>
        <taxon>Bacteria</taxon>
        <taxon>Pseudomonadati</taxon>
        <taxon>Bacteroidota</taxon>
        <taxon>Flavobacteriia</taxon>
        <taxon>Flavobacteriales</taxon>
        <taxon>Flavobacteriaceae</taxon>
    </lineage>
</organism>
<evidence type="ECO:0000313" key="2">
    <source>
        <dbReference type="Proteomes" id="UP000627521"/>
    </source>
</evidence>